<sequence length="107" mass="12034">MTLPLTPRPNCPMEPPTSAETMSTQLFGVLCITLTVMIDTMVPNSGPWSLLRRSASYIIKLAHILRWALPSGLAVLCPKSNNASNYAWLPDKEDQLMNTQEFRQQWS</sequence>
<evidence type="ECO:0000313" key="2">
    <source>
        <dbReference type="Proteomes" id="UP001165960"/>
    </source>
</evidence>
<name>A0ACC2RVX2_9FUNG</name>
<organism evidence="1 2">
    <name type="scientific">Entomophthora muscae</name>
    <dbReference type="NCBI Taxonomy" id="34485"/>
    <lineage>
        <taxon>Eukaryota</taxon>
        <taxon>Fungi</taxon>
        <taxon>Fungi incertae sedis</taxon>
        <taxon>Zoopagomycota</taxon>
        <taxon>Entomophthoromycotina</taxon>
        <taxon>Entomophthoromycetes</taxon>
        <taxon>Entomophthorales</taxon>
        <taxon>Entomophthoraceae</taxon>
        <taxon>Entomophthora</taxon>
    </lineage>
</organism>
<comment type="caution">
    <text evidence="1">The sequence shown here is derived from an EMBL/GenBank/DDBJ whole genome shotgun (WGS) entry which is preliminary data.</text>
</comment>
<dbReference type="Proteomes" id="UP001165960">
    <property type="component" value="Unassembled WGS sequence"/>
</dbReference>
<gene>
    <name evidence="1" type="ORF">DSO57_1017012</name>
</gene>
<keyword evidence="2" id="KW-1185">Reference proteome</keyword>
<proteinExistence type="predicted"/>
<accession>A0ACC2RVX2</accession>
<protein>
    <submittedName>
        <fullName evidence="1">Uncharacterized protein</fullName>
    </submittedName>
</protein>
<reference evidence="1" key="1">
    <citation type="submission" date="2022-04" db="EMBL/GenBank/DDBJ databases">
        <title>Genome of the entomopathogenic fungus Entomophthora muscae.</title>
        <authorList>
            <person name="Elya C."/>
            <person name="Lovett B.R."/>
            <person name="Lee E."/>
            <person name="Macias A.M."/>
            <person name="Hajek A.E."/>
            <person name="De Bivort B.L."/>
            <person name="Kasson M.T."/>
            <person name="De Fine Licht H.H."/>
            <person name="Stajich J.E."/>
        </authorList>
    </citation>
    <scope>NUCLEOTIDE SEQUENCE</scope>
    <source>
        <strain evidence="1">Berkeley</strain>
    </source>
</reference>
<dbReference type="EMBL" id="QTSX02006460">
    <property type="protein sequence ID" value="KAJ9054214.1"/>
    <property type="molecule type" value="Genomic_DNA"/>
</dbReference>
<evidence type="ECO:0000313" key="1">
    <source>
        <dbReference type="EMBL" id="KAJ9054214.1"/>
    </source>
</evidence>